<evidence type="ECO:0000256" key="5">
    <source>
        <dbReference type="SAM" id="Phobius"/>
    </source>
</evidence>
<keyword evidence="4" id="KW-0572">Peptidoglycan-anchor</keyword>
<protein>
    <recommendedName>
        <fullName evidence="7">Gram-positive cocci surface proteins LPxTG domain-containing protein</fullName>
    </recommendedName>
</protein>
<keyword evidence="5" id="KW-1133">Transmembrane helix</keyword>
<evidence type="ECO:0000256" key="4">
    <source>
        <dbReference type="ARBA" id="ARBA00023088"/>
    </source>
</evidence>
<dbReference type="EMBL" id="MTJS01000008">
    <property type="protein sequence ID" value="PFG87327.1"/>
    <property type="molecule type" value="Genomic_DNA"/>
</dbReference>
<keyword evidence="3 6" id="KW-0732">Signal</keyword>
<feature type="transmembrane region" description="Helical" evidence="5">
    <location>
        <begin position="64"/>
        <end position="84"/>
    </location>
</feature>
<keyword evidence="1" id="KW-0134">Cell wall</keyword>
<evidence type="ECO:0000256" key="1">
    <source>
        <dbReference type="ARBA" id="ARBA00022512"/>
    </source>
</evidence>
<feature type="chain" id="PRO_5043027026" description="Gram-positive cocci surface proteins LPxTG domain-containing protein" evidence="6">
    <location>
        <begin position="21"/>
        <end position="94"/>
    </location>
</feature>
<dbReference type="RefSeq" id="WP_058218418.1">
    <property type="nucleotide sequence ID" value="NZ_JAOWLS010000008.1"/>
</dbReference>
<evidence type="ECO:0000313" key="9">
    <source>
        <dbReference type="Proteomes" id="UP000225275"/>
    </source>
</evidence>
<dbReference type="NCBIfam" id="TIGR01167">
    <property type="entry name" value="LPXTG_anchor"/>
    <property type="match status" value="1"/>
</dbReference>
<evidence type="ECO:0000256" key="3">
    <source>
        <dbReference type="ARBA" id="ARBA00022729"/>
    </source>
</evidence>
<dbReference type="Proteomes" id="UP000225275">
    <property type="component" value="Unassembled WGS sequence"/>
</dbReference>
<proteinExistence type="predicted"/>
<keyword evidence="5" id="KW-0812">Transmembrane</keyword>
<evidence type="ECO:0000259" key="7">
    <source>
        <dbReference type="Pfam" id="PF00746"/>
    </source>
</evidence>
<dbReference type="AlphaFoldDB" id="A0AAP8JD46"/>
<dbReference type="Pfam" id="PF00746">
    <property type="entry name" value="Gram_pos_anchor"/>
    <property type="match status" value="1"/>
</dbReference>
<keyword evidence="2" id="KW-0964">Secreted</keyword>
<accession>A0AAP8JD46</accession>
<keyword evidence="5" id="KW-0472">Membrane</keyword>
<organism evidence="8 9">
    <name type="scientific">Lactococcus lactis</name>
    <dbReference type="NCBI Taxonomy" id="1358"/>
    <lineage>
        <taxon>Bacteria</taxon>
        <taxon>Bacillati</taxon>
        <taxon>Bacillota</taxon>
        <taxon>Bacilli</taxon>
        <taxon>Lactobacillales</taxon>
        <taxon>Streptococcaceae</taxon>
        <taxon>Lactococcus</taxon>
    </lineage>
</organism>
<reference evidence="8" key="2">
    <citation type="journal article" date="2018" name="Food Control">
        <title>Characterization of Lactococcus lactis isolates from herbs, fruits and vegetables for use as biopreservatives against Listeria monocytogenes in cheese.</title>
        <authorList>
            <person name="Ho V."/>
            <person name="Lo R."/>
            <person name="Bansal N."/>
            <person name="Turner M.S."/>
        </authorList>
    </citation>
    <scope>NUCLEOTIDE SEQUENCE</scope>
    <source>
        <strain evidence="8">537</strain>
    </source>
</reference>
<reference evidence="8" key="1">
    <citation type="submission" date="2017-01" db="EMBL/GenBank/DDBJ databases">
        <authorList>
            <person name="Lo R."/>
        </authorList>
    </citation>
    <scope>NUCLEOTIDE SEQUENCE</scope>
    <source>
        <strain evidence="8">537</strain>
    </source>
</reference>
<dbReference type="InterPro" id="IPR019931">
    <property type="entry name" value="LPXTG_anchor"/>
</dbReference>
<evidence type="ECO:0000256" key="2">
    <source>
        <dbReference type="ARBA" id="ARBA00022525"/>
    </source>
</evidence>
<comment type="caution">
    <text evidence="8">The sequence shown here is derived from an EMBL/GenBank/DDBJ whole genome shotgun (WGS) entry which is preliminary data.</text>
</comment>
<evidence type="ECO:0000256" key="6">
    <source>
        <dbReference type="SAM" id="SignalP"/>
    </source>
</evidence>
<name>A0AAP8JD46_9LACT</name>
<sequence>MMKKILFCFACLGVFCSLSASTQRVQAESAQSKVTGTLIAPKPSSSDKEKDDKVDILPKTGDSLSSSFVITGLSFILIAVGAWYSKKRNEVDHA</sequence>
<gene>
    <name evidence="8" type="ORF">BW154_12765</name>
</gene>
<feature type="domain" description="Gram-positive cocci surface proteins LPxTG" evidence="7">
    <location>
        <begin position="52"/>
        <end position="90"/>
    </location>
</feature>
<feature type="signal peptide" evidence="6">
    <location>
        <begin position="1"/>
        <end position="20"/>
    </location>
</feature>
<evidence type="ECO:0000313" key="8">
    <source>
        <dbReference type="EMBL" id="PFG87327.1"/>
    </source>
</evidence>